<dbReference type="Pfam" id="PF00440">
    <property type="entry name" value="TetR_N"/>
    <property type="match status" value="1"/>
</dbReference>
<evidence type="ECO:0000313" key="5">
    <source>
        <dbReference type="Proteomes" id="UP000247512"/>
    </source>
</evidence>
<dbReference type="EMBL" id="NIRT01000047">
    <property type="protein sequence ID" value="PYD65033.1"/>
    <property type="molecule type" value="Genomic_DNA"/>
</dbReference>
<reference evidence="4 5" key="1">
    <citation type="submission" date="2017-06" db="EMBL/GenBank/DDBJ databases">
        <title>A draft genome sequence of Komagataeibacter nataicola LMG 1536.</title>
        <authorList>
            <person name="Skraban J."/>
            <person name="Cleenwerck I."/>
            <person name="Vandamme P."/>
            <person name="Trcek J."/>
        </authorList>
    </citation>
    <scope>NUCLEOTIDE SEQUENCE [LARGE SCALE GENOMIC DNA]</scope>
    <source>
        <strain evidence="4 5">LMG 1536</strain>
    </source>
</reference>
<evidence type="ECO:0000256" key="1">
    <source>
        <dbReference type="ARBA" id="ARBA00023125"/>
    </source>
</evidence>
<dbReference type="PROSITE" id="PS50977">
    <property type="entry name" value="HTH_TETR_2"/>
    <property type="match status" value="1"/>
</dbReference>
<accession>A0ABX5P714</accession>
<keyword evidence="1 2" id="KW-0238">DNA-binding</keyword>
<proteinExistence type="predicted"/>
<name>A0ABX5P714_9PROT</name>
<evidence type="ECO:0000259" key="3">
    <source>
        <dbReference type="PROSITE" id="PS50977"/>
    </source>
</evidence>
<dbReference type="InterPro" id="IPR009057">
    <property type="entry name" value="Homeodomain-like_sf"/>
</dbReference>
<dbReference type="InterPro" id="IPR001647">
    <property type="entry name" value="HTH_TetR"/>
</dbReference>
<evidence type="ECO:0000313" key="4">
    <source>
        <dbReference type="EMBL" id="PYD65033.1"/>
    </source>
</evidence>
<feature type="DNA-binding region" description="H-T-H motif" evidence="2">
    <location>
        <begin position="66"/>
        <end position="85"/>
    </location>
</feature>
<gene>
    <name evidence="4" type="ORF">CDI09_15775</name>
</gene>
<dbReference type="Gene3D" id="1.10.357.10">
    <property type="entry name" value="Tetracycline Repressor, domain 2"/>
    <property type="match status" value="1"/>
</dbReference>
<protein>
    <submittedName>
        <fullName evidence="4">TetR family transcriptional regulator</fullName>
    </submittedName>
</protein>
<organism evidence="4 5">
    <name type="scientific">Komagataeibacter nataicola</name>
    <dbReference type="NCBI Taxonomy" id="265960"/>
    <lineage>
        <taxon>Bacteria</taxon>
        <taxon>Pseudomonadati</taxon>
        <taxon>Pseudomonadota</taxon>
        <taxon>Alphaproteobacteria</taxon>
        <taxon>Acetobacterales</taxon>
        <taxon>Acetobacteraceae</taxon>
        <taxon>Komagataeibacter</taxon>
    </lineage>
</organism>
<dbReference type="RefSeq" id="WP_078527217.1">
    <property type="nucleotide sequence ID" value="NZ_CP019875.1"/>
</dbReference>
<evidence type="ECO:0000256" key="2">
    <source>
        <dbReference type="PROSITE-ProRule" id="PRU00335"/>
    </source>
</evidence>
<keyword evidence="5" id="KW-1185">Reference proteome</keyword>
<dbReference type="SUPFAM" id="SSF46689">
    <property type="entry name" value="Homeodomain-like"/>
    <property type="match status" value="1"/>
</dbReference>
<feature type="domain" description="HTH tetR-type" evidence="3">
    <location>
        <begin position="45"/>
        <end position="103"/>
    </location>
</feature>
<dbReference type="PANTHER" id="PTHR30055:SF226">
    <property type="entry name" value="HTH-TYPE TRANSCRIPTIONAL REGULATOR PKSA"/>
    <property type="match status" value="1"/>
</dbReference>
<dbReference type="Proteomes" id="UP000247512">
    <property type="component" value="Unassembled WGS sequence"/>
</dbReference>
<sequence length="227" mass="24528">MVTPQTRLDTDKNSLRSYADVTRIFTENSDLALAPRKWPCQARSRATVDAILEATALLLEEGKSCSTNAIAERAGVGIATLYQYFDGRDGVIAALSRQVRARLAHTVTSALETACDQSLREGVRSLVLAAVQADTERPLLAARLDEIEAKLPLETNHRQIMIELCSAVAAFLERQNVAYGVKAEALAADLCTIAGALIDAARERSGTIEVDQLARITGQLLAIIHAE</sequence>
<dbReference type="PANTHER" id="PTHR30055">
    <property type="entry name" value="HTH-TYPE TRANSCRIPTIONAL REGULATOR RUTR"/>
    <property type="match status" value="1"/>
</dbReference>
<comment type="caution">
    <text evidence="4">The sequence shown here is derived from an EMBL/GenBank/DDBJ whole genome shotgun (WGS) entry which is preliminary data.</text>
</comment>
<dbReference type="InterPro" id="IPR050109">
    <property type="entry name" value="HTH-type_TetR-like_transc_reg"/>
</dbReference>